<accession>A0A9D1SFC5</accession>
<keyword evidence="2 5" id="KW-0413">Isomerase</keyword>
<dbReference type="Proteomes" id="UP000824109">
    <property type="component" value="Unassembled WGS sequence"/>
</dbReference>
<dbReference type="NCBIfam" id="TIGR00689">
    <property type="entry name" value="rpiB_lacA_lacB"/>
    <property type="match status" value="1"/>
</dbReference>
<reference evidence="5" key="2">
    <citation type="journal article" date="2021" name="PeerJ">
        <title>Extensive microbial diversity within the chicken gut microbiome revealed by metagenomics and culture.</title>
        <authorList>
            <person name="Gilroy R."/>
            <person name="Ravi A."/>
            <person name="Getino M."/>
            <person name="Pursley I."/>
            <person name="Horton D.L."/>
            <person name="Alikhan N.F."/>
            <person name="Baker D."/>
            <person name="Gharbi K."/>
            <person name="Hall N."/>
            <person name="Watson M."/>
            <person name="Adriaenssens E.M."/>
            <person name="Foster-Nyarko E."/>
            <person name="Jarju S."/>
            <person name="Secka A."/>
            <person name="Antonio M."/>
            <person name="Oren A."/>
            <person name="Chaudhuri R.R."/>
            <person name="La Ragione R."/>
            <person name="Hildebrand F."/>
            <person name="Pallen M.J."/>
        </authorList>
    </citation>
    <scope>NUCLEOTIDE SEQUENCE</scope>
    <source>
        <strain evidence="5">USAMLcec3-3695</strain>
    </source>
</reference>
<feature type="binding site" evidence="4">
    <location>
        <begin position="65"/>
        <end position="69"/>
    </location>
    <ligand>
        <name>D-ribulose 5-phosphate</name>
        <dbReference type="ChEBI" id="CHEBI:58121"/>
    </ligand>
</feature>
<dbReference type="GO" id="GO:0004751">
    <property type="term" value="F:ribose-5-phosphate isomerase activity"/>
    <property type="evidence" value="ECO:0007669"/>
    <property type="project" value="UniProtKB-EC"/>
</dbReference>
<evidence type="ECO:0000256" key="2">
    <source>
        <dbReference type="ARBA" id="ARBA00023235"/>
    </source>
</evidence>
<comment type="caution">
    <text evidence="5">The sequence shown here is derived from an EMBL/GenBank/DDBJ whole genome shotgun (WGS) entry which is preliminary data.</text>
</comment>
<evidence type="ECO:0000256" key="4">
    <source>
        <dbReference type="PIRSR" id="PIRSR005384-2"/>
    </source>
</evidence>
<evidence type="ECO:0000313" key="5">
    <source>
        <dbReference type="EMBL" id="HIU57622.1"/>
    </source>
</evidence>
<dbReference type="InterPro" id="IPR051812">
    <property type="entry name" value="SPI_LacAB/RpiB"/>
</dbReference>
<dbReference type="InterPro" id="IPR004785">
    <property type="entry name" value="RpiB"/>
</dbReference>
<feature type="binding site" evidence="4">
    <location>
        <position position="98"/>
    </location>
    <ligand>
        <name>D-ribulose 5-phosphate</name>
        <dbReference type="ChEBI" id="CHEBI:58121"/>
    </ligand>
</feature>
<dbReference type="EMBL" id="DVNB01000078">
    <property type="protein sequence ID" value="HIU57622.1"/>
    <property type="molecule type" value="Genomic_DNA"/>
</dbReference>
<dbReference type="Pfam" id="PF02502">
    <property type="entry name" value="LacAB_rpiB"/>
    <property type="match status" value="1"/>
</dbReference>
<sequence>MIAIGSDHGGYELKEHLKKHFEETGVEFKDYGTFSEASVDYPDCAEPVCRAVLNGEAERGILICGTGIGISIAANKFDGIRAALCSDVYSALMAKQHNNANILCLGGRVTGRELAFMIADTWLGAEFLGGRHAARVEKIHNIEKMQ</sequence>
<protein>
    <submittedName>
        <fullName evidence="5">Ribose 5-phosphate isomerase B</fullName>
        <ecNumber evidence="5">5.3.1.6</ecNumber>
    </submittedName>
</protein>
<dbReference type="NCBIfam" id="NF004051">
    <property type="entry name" value="PRK05571.1"/>
    <property type="match status" value="1"/>
</dbReference>
<dbReference type="SUPFAM" id="SSF89623">
    <property type="entry name" value="Ribose/Galactose isomerase RpiB/AlsB"/>
    <property type="match status" value="1"/>
</dbReference>
<feature type="active site" description="Proton donor" evidence="3">
    <location>
        <position position="97"/>
    </location>
</feature>
<dbReference type="EC" id="5.3.1.6" evidence="5"/>
<feature type="active site" description="Proton acceptor" evidence="3">
    <location>
        <position position="64"/>
    </location>
</feature>
<comment type="similarity">
    <text evidence="1">Belongs to the LacAB/RpiB family.</text>
</comment>
<dbReference type="Gene3D" id="3.40.1400.10">
    <property type="entry name" value="Sugar-phosphate isomerase, RpiB/LacA/LacB"/>
    <property type="match status" value="1"/>
</dbReference>
<dbReference type="InterPro" id="IPR003500">
    <property type="entry name" value="RpiB_LacA_LacB"/>
</dbReference>
<evidence type="ECO:0000256" key="3">
    <source>
        <dbReference type="PIRSR" id="PIRSR005384-1"/>
    </source>
</evidence>
<dbReference type="PANTHER" id="PTHR43732:SF1">
    <property type="entry name" value="RIBOSE 5-PHOSPHATE ISOMERASE"/>
    <property type="match status" value="1"/>
</dbReference>
<feature type="binding site" evidence="4">
    <location>
        <position position="135"/>
    </location>
    <ligand>
        <name>D-ribulose 5-phosphate</name>
        <dbReference type="ChEBI" id="CHEBI:58121"/>
    </ligand>
</feature>
<dbReference type="AlphaFoldDB" id="A0A9D1SFC5"/>
<gene>
    <name evidence="5" type="primary">rpiB</name>
    <name evidence="5" type="ORF">IAA61_07405</name>
</gene>
<organism evidence="5 6">
    <name type="scientific">Candidatus Ornithomonoglobus merdipullorum</name>
    <dbReference type="NCBI Taxonomy" id="2840895"/>
    <lineage>
        <taxon>Bacteria</taxon>
        <taxon>Bacillati</taxon>
        <taxon>Bacillota</taxon>
        <taxon>Clostridia</taxon>
        <taxon>Candidatus Ornithomonoglobus</taxon>
    </lineage>
</organism>
<proteinExistence type="inferred from homology"/>
<dbReference type="NCBIfam" id="TIGR01120">
    <property type="entry name" value="rpiB"/>
    <property type="match status" value="1"/>
</dbReference>
<dbReference type="GO" id="GO:0005975">
    <property type="term" value="P:carbohydrate metabolic process"/>
    <property type="evidence" value="ECO:0007669"/>
    <property type="project" value="InterPro"/>
</dbReference>
<dbReference type="PIRSF" id="PIRSF005384">
    <property type="entry name" value="RpiB_LacA_B"/>
    <property type="match status" value="1"/>
</dbReference>
<feature type="binding site" evidence="4">
    <location>
        <position position="131"/>
    </location>
    <ligand>
        <name>D-ribulose 5-phosphate</name>
        <dbReference type="ChEBI" id="CHEBI:58121"/>
    </ligand>
</feature>
<dbReference type="PANTHER" id="PTHR43732">
    <property type="entry name" value="RIBOSE 5-PHOSPHATE ISOMERASE-RELATED"/>
    <property type="match status" value="1"/>
</dbReference>
<evidence type="ECO:0000256" key="1">
    <source>
        <dbReference type="ARBA" id="ARBA00008754"/>
    </source>
</evidence>
<name>A0A9D1SFC5_9FIRM</name>
<reference evidence="5" key="1">
    <citation type="submission" date="2020-10" db="EMBL/GenBank/DDBJ databases">
        <authorList>
            <person name="Gilroy R."/>
        </authorList>
    </citation>
    <scope>NUCLEOTIDE SEQUENCE</scope>
    <source>
        <strain evidence="5">USAMLcec3-3695</strain>
    </source>
</reference>
<dbReference type="InterPro" id="IPR036569">
    <property type="entry name" value="RpiB_LacA_LacB_sf"/>
</dbReference>
<feature type="binding site" evidence="4">
    <location>
        <position position="108"/>
    </location>
    <ligand>
        <name>D-ribulose 5-phosphate</name>
        <dbReference type="ChEBI" id="CHEBI:58121"/>
    </ligand>
</feature>
<feature type="binding site" evidence="4">
    <location>
        <begin position="7"/>
        <end position="8"/>
    </location>
    <ligand>
        <name>D-ribulose 5-phosphate</name>
        <dbReference type="ChEBI" id="CHEBI:58121"/>
    </ligand>
</feature>
<evidence type="ECO:0000313" key="6">
    <source>
        <dbReference type="Proteomes" id="UP000824109"/>
    </source>
</evidence>